<name>A0ABP7WLL5_9ACTN</name>
<dbReference type="Pfam" id="PF13411">
    <property type="entry name" value="MerR_1"/>
    <property type="match status" value="1"/>
</dbReference>
<keyword evidence="4" id="KW-1185">Reference proteome</keyword>
<evidence type="ECO:0000313" key="4">
    <source>
        <dbReference type="Proteomes" id="UP001500683"/>
    </source>
</evidence>
<evidence type="ECO:0000259" key="2">
    <source>
        <dbReference type="PROSITE" id="PS50937"/>
    </source>
</evidence>
<gene>
    <name evidence="3" type="ORF">GCM10022214_60990</name>
</gene>
<evidence type="ECO:0000313" key="3">
    <source>
        <dbReference type="EMBL" id="GAA4091598.1"/>
    </source>
</evidence>
<dbReference type="PANTHER" id="PTHR30204:SF92">
    <property type="entry name" value="HTH-TYPE TRANSCRIPTIONAL REGULATOR ZNTR"/>
    <property type="match status" value="1"/>
</dbReference>
<dbReference type="Gene3D" id="1.10.1660.10">
    <property type="match status" value="1"/>
</dbReference>
<organism evidence="3 4">
    <name type="scientific">Actinomadura miaoliensis</name>
    <dbReference type="NCBI Taxonomy" id="430685"/>
    <lineage>
        <taxon>Bacteria</taxon>
        <taxon>Bacillati</taxon>
        <taxon>Actinomycetota</taxon>
        <taxon>Actinomycetes</taxon>
        <taxon>Streptosporangiales</taxon>
        <taxon>Thermomonosporaceae</taxon>
        <taxon>Actinomadura</taxon>
    </lineage>
</organism>
<keyword evidence="1" id="KW-0238">DNA-binding</keyword>
<comment type="caution">
    <text evidence="3">The sequence shown here is derived from an EMBL/GenBank/DDBJ whole genome shotgun (WGS) entry which is preliminary data.</text>
</comment>
<sequence length="235" mass="25441">MRISQLAERTGVPATTLRFYESAGLLPADRTPAGYRVYGQDAVERLAFIGAAKDLGLPLEEIAELLRVWAAGACAEVKAELRPRVAARLTEVERRVAELTALTVSLRRALAHLDALPDRSRRCDPRCGFPGSGPPAGTGERWRREPVACSLSGDGMAERAGRWREVLDGAEREEIDDGVRLTLPADRTAAVAALAADEQRCCPFFDFRLHLDGPVVRLEARAPADAAGLLAALFT</sequence>
<proteinExistence type="predicted"/>
<reference evidence="4" key="1">
    <citation type="journal article" date="2019" name="Int. J. Syst. Evol. Microbiol.">
        <title>The Global Catalogue of Microorganisms (GCM) 10K type strain sequencing project: providing services to taxonomists for standard genome sequencing and annotation.</title>
        <authorList>
            <consortium name="The Broad Institute Genomics Platform"/>
            <consortium name="The Broad Institute Genome Sequencing Center for Infectious Disease"/>
            <person name="Wu L."/>
            <person name="Ma J."/>
        </authorList>
    </citation>
    <scope>NUCLEOTIDE SEQUENCE [LARGE SCALE GENOMIC DNA]</scope>
    <source>
        <strain evidence="4">JCM 16702</strain>
    </source>
</reference>
<dbReference type="Proteomes" id="UP001500683">
    <property type="component" value="Unassembled WGS sequence"/>
</dbReference>
<feature type="domain" description="HTH merR-type" evidence="2">
    <location>
        <begin position="1"/>
        <end position="68"/>
    </location>
</feature>
<dbReference type="PROSITE" id="PS50937">
    <property type="entry name" value="HTH_MERR_2"/>
    <property type="match status" value="1"/>
</dbReference>
<dbReference type="SMART" id="SM00422">
    <property type="entry name" value="HTH_MERR"/>
    <property type="match status" value="1"/>
</dbReference>
<dbReference type="InterPro" id="IPR009061">
    <property type="entry name" value="DNA-bd_dom_put_sf"/>
</dbReference>
<dbReference type="PRINTS" id="PR00040">
    <property type="entry name" value="HTHMERR"/>
</dbReference>
<protein>
    <submittedName>
        <fullName evidence="3">MerR family transcriptional regulator</fullName>
    </submittedName>
</protein>
<dbReference type="SUPFAM" id="SSF46955">
    <property type="entry name" value="Putative DNA-binding domain"/>
    <property type="match status" value="1"/>
</dbReference>
<dbReference type="InterPro" id="IPR000551">
    <property type="entry name" value="MerR-type_HTH_dom"/>
</dbReference>
<evidence type="ECO:0000256" key="1">
    <source>
        <dbReference type="ARBA" id="ARBA00023125"/>
    </source>
</evidence>
<accession>A0ABP7WLL5</accession>
<dbReference type="PANTHER" id="PTHR30204">
    <property type="entry name" value="REDOX-CYCLING DRUG-SENSING TRANSCRIPTIONAL ACTIVATOR SOXR"/>
    <property type="match status" value="1"/>
</dbReference>
<dbReference type="InterPro" id="IPR047057">
    <property type="entry name" value="MerR_fam"/>
</dbReference>
<dbReference type="EMBL" id="BAAAZG010000047">
    <property type="protein sequence ID" value="GAA4091598.1"/>
    <property type="molecule type" value="Genomic_DNA"/>
</dbReference>